<feature type="compositionally biased region" description="Acidic residues" evidence="1">
    <location>
        <begin position="344"/>
        <end position="371"/>
    </location>
</feature>
<feature type="region of interest" description="Disordered" evidence="1">
    <location>
        <begin position="254"/>
        <end position="383"/>
    </location>
</feature>
<feature type="compositionally biased region" description="Basic and acidic residues" evidence="1">
    <location>
        <begin position="32"/>
        <end position="66"/>
    </location>
</feature>
<feature type="region of interest" description="Disordered" evidence="1">
    <location>
        <begin position="1"/>
        <end position="84"/>
    </location>
</feature>
<evidence type="ECO:0000313" key="3">
    <source>
        <dbReference type="Proteomes" id="UP000246740"/>
    </source>
</evidence>
<dbReference type="Proteomes" id="UP000246740">
    <property type="component" value="Unassembled WGS sequence"/>
</dbReference>
<reference evidence="2 3" key="1">
    <citation type="journal article" date="2018" name="Mol. Biol. Evol.">
        <title>Broad Genomic Sampling Reveals a Smut Pathogenic Ancestry of the Fungal Clade Ustilaginomycotina.</title>
        <authorList>
            <person name="Kijpornyongpan T."/>
            <person name="Mondo S.J."/>
            <person name="Barry K."/>
            <person name="Sandor L."/>
            <person name="Lee J."/>
            <person name="Lipzen A."/>
            <person name="Pangilinan J."/>
            <person name="LaButti K."/>
            <person name="Hainaut M."/>
            <person name="Henrissat B."/>
            <person name="Grigoriev I.V."/>
            <person name="Spatafora J.W."/>
            <person name="Aime M.C."/>
        </authorList>
    </citation>
    <scope>NUCLEOTIDE SEQUENCE [LARGE SCALE GENOMIC DNA]</scope>
    <source>
        <strain evidence="2 3">MCA 3645</strain>
    </source>
</reference>
<protein>
    <submittedName>
        <fullName evidence="2">Uncharacterized protein</fullName>
    </submittedName>
</protein>
<keyword evidence="3" id="KW-1185">Reference proteome</keyword>
<feature type="compositionally biased region" description="Basic and acidic residues" evidence="1">
    <location>
        <begin position="332"/>
        <end position="343"/>
    </location>
</feature>
<dbReference type="EMBL" id="KZ819197">
    <property type="protein sequence ID" value="PWY98790.1"/>
    <property type="molecule type" value="Genomic_DNA"/>
</dbReference>
<name>A0A317XNA6_9BASI</name>
<evidence type="ECO:0000256" key="1">
    <source>
        <dbReference type="SAM" id="MobiDB-lite"/>
    </source>
</evidence>
<accession>A0A317XNA6</accession>
<dbReference type="OrthoDB" id="2552423at2759"/>
<gene>
    <name evidence="2" type="ORF">BCV70DRAFT_27768</name>
</gene>
<proteinExistence type="predicted"/>
<feature type="compositionally biased region" description="Basic and acidic residues" evidence="1">
    <location>
        <begin position="254"/>
        <end position="276"/>
    </location>
</feature>
<evidence type="ECO:0000313" key="2">
    <source>
        <dbReference type="EMBL" id="PWY98790.1"/>
    </source>
</evidence>
<dbReference type="AlphaFoldDB" id="A0A317XNA6"/>
<organism evidence="2 3">
    <name type="scientific">Testicularia cyperi</name>
    <dbReference type="NCBI Taxonomy" id="1882483"/>
    <lineage>
        <taxon>Eukaryota</taxon>
        <taxon>Fungi</taxon>
        <taxon>Dikarya</taxon>
        <taxon>Basidiomycota</taxon>
        <taxon>Ustilaginomycotina</taxon>
        <taxon>Ustilaginomycetes</taxon>
        <taxon>Ustilaginales</taxon>
        <taxon>Anthracoideaceae</taxon>
        <taxon>Testicularia</taxon>
    </lineage>
</organism>
<dbReference type="InParanoid" id="A0A317XNA6"/>
<sequence>MNGLLLPCGPRTPVRGDSHGVSATSPPLAAKQESDQHAPIKHDDHSRFNPDRPLKGDDSIAGEPRRASASLRSNSGFSHGTGPGVGPNLTAAASLAFIPRSSRSSTGLRKPIHQCSEFDLEQMLDRNERILTALQHTHTPTKERLLEETETIRAAIRSIRAVRDVGSGILGVKLEEPTAEAELETALLGLNVKEEASLAGTSPPADSFGWSRDTVAVKKKLAQDSATFSPGRKVQSISYEHSLAIQTAALVAEMERERKGEEQRSKAGNSSRDKAGRGGVPSGAAHRLGRKSISSCSGSMRRFSGAHSTSPPKVSRAAGPLARATASSADARNLDHGLDRDAELEGGDSDQDDAAAAYEDEENREDQEVYDYGEGPYQYDADADALAFHGNDL</sequence>